<keyword evidence="3" id="KW-1185">Reference proteome</keyword>
<gene>
    <name evidence="2" type="ORF">HMPREF9944_01973</name>
</gene>
<dbReference type="PANTHER" id="PTHR40076:SF1">
    <property type="entry name" value="MEMBRANE PROTEIN"/>
    <property type="match status" value="1"/>
</dbReference>
<keyword evidence="1" id="KW-0812">Transmembrane</keyword>
<dbReference type="HOGENOM" id="CLU_045673_3_1_10"/>
<evidence type="ECO:0000313" key="3">
    <source>
        <dbReference type="Proteomes" id="UP000003167"/>
    </source>
</evidence>
<keyword evidence="1" id="KW-0472">Membrane</keyword>
<name>H1HP79_9BACT</name>
<accession>H1HP79</accession>
<dbReference type="Pfam" id="PF06161">
    <property type="entry name" value="DUF975"/>
    <property type="match status" value="1"/>
</dbReference>
<feature type="transmembrane region" description="Helical" evidence="1">
    <location>
        <begin position="37"/>
        <end position="57"/>
    </location>
</feature>
<evidence type="ECO:0000313" key="2">
    <source>
        <dbReference type="EMBL" id="EHO68011.1"/>
    </source>
</evidence>
<feature type="transmembrane region" description="Helical" evidence="1">
    <location>
        <begin position="6"/>
        <end position="25"/>
    </location>
</feature>
<proteinExistence type="predicted"/>
<sequence length="196" mass="22265">MASLEHGWGTFVCATLVYLVISSICQSFTRIDEESASLAGLSLVMTILLLPLIWGFYTMYLDHIRGEKVGLGNLFQGYSKEWFSKSLLTLLLMYVYTLLWTLLLIIPGIIKALSYAMTPYVLKDNPNMKSNEAIEESMRLMSGHKAELFLLSLSFIGWALLSLLTLGIGFLWLIPYMQTAFAYFYEDLKKEAGERQ</sequence>
<dbReference type="PANTHER" id="PTHR40076">
    <property type="entry name" value="MEMBRANE PROTEIN-RELATED"/>
    <property type="match status" value="1"/>
</dbReference>
<protein>
    <recommendedName>
        <fullName evidence="4">Integral membrane protein</fullName>
    </recommendedName>
</protein>
<organism evidence="2 3">
    <name type="scientific">Segatella maculosa OT 289</name>
    <dbReference type="NCBI Taxonomy" id="999422"/>
    <lineage>
        <taxon>Bacteria</taxon>
        <taxon>Pseudomonadati</taxon>
        <taxon>Bacteroidota</taxon>
        <taxon>Bacteroidia</taxon>
        <taxon>Bacteroidales</taxon>
        <taxon>Prevotellaceae</taxon>
        <taxon>Segatella</taxon>
    </lineage>
</organism>
<feature type="transmembrane region" description="Helical" evidence="1">
    <location>
        <begin position="148"/>
        <end position="174"/>
    </location>
</feature>
<dbReference type="PATRIC" id="fig|999422.3.peg.2076"/>
<evidence type="ECO:0008006" key="4">
    <source>
        <dbReference type="Google" id="ProtNLM"/>
    </source>
</evidence>
<dbReference type="Proteomes" id="UP000003167">
    <property type="component" value="Unassembled WGS sequence"/>
</dbReference>
<dbReference type="STRING" id="999422.HMPREF9944_01973"/>
<dbReference type="EMBL" id="AGEK01000034">
    <property type="protein sequence ID" value="EHO68011.1"/>
    <property type="molecule type" value="Genomic_DNA"/>
</dbReference>
<dbReference type="InterPro" id="IPR010380">
    <property type="entry name" value="DUF975"/>
</dbReference>
<feature type="transmembrane region" description="Helical" evidence="1">
    <location>
        <begin position="87"/>
        <end position="110"/>
    </location>
</feature>
<comment type="caution">
    <text evidence="2">The sequence shown here is derived from an EMBL/GenBank/DDBJ whole genome shotgun (WGS) entry which is preliminary data.</text>
</comment>
<keyword evidence="1" id="KW-1133">Transmembrane helix</keyword>
<evidence type="ECO:0000256" key="1">
    <source>
        <dbReference type="SAM" id="Phobius"/>
    </source>
</evidence>
<dbReference type="AlphaFoldDB" id="H1HP79"/>
<reference evidence="2 3" key="1">
    <citation type="submission" date="2011-12" db="EMBL/GenBank/DDBJ databases">
        <title>The Genome Sequence of Prevotella maculosa OT 289.</title>
        <authorList>
            <consortium name="The Broad Institute Genome Sequencing Platform"/>
            <person name="Earl A."/>
            <person name="Ward D."/>
            <person name="Feldgarden M."/>
            <person name="Gevers D."/>
            <person name="Izard J."/>
            <person name="Blanton J.M."/>
            <person name="Mathney J."/>
            <person name="Tanner A.C."/>
            <person name="Dewhirst F.E."/>
            <person name="Young S.K."/>
            <person name="Zeng Q."/>
            <person name="Gargeya S."/>
            <person name="Fitzgerald M."/>
            <person name="Haas B."/>
            <person name="Abouelleil A."/>
            <person name="Alvarado L."/>
            <person name="Arachchi H.M."/>
            <person name="Berlin A."/>
            <person name="Chapman S.B."/>
            <person name="Gearin G."/>
            <person name="Goldberg J."/>
            <person name="Griggs A."/>
            <person name="Gujja S."/>
            <person name="Hansen M."/>
            <person name="Heiman D."/>
            <person name="Howarth C."/>
            <person name="Larimer J."/>
            <person name="Lui A."/>
            <person name="MacDonald P.J.P."/>
            <person name="McCowen C."/>
            <person name="Montmayeur A."/>
            <person name="Murphy C."/>
            <person name="Neiman D."/>
            <person name="Pearson M."/>
            <person name="Priest M."/>
            <person name="Roberts A."/>
            <person name="Saif S."/>
            <person name="Shea T."/>
            <person name="Sisk P."/>
            <person name="Stolte C."/>
            <person name="Sykes S."/>
            <person name="Wortman J."/>
            <person name="Nusbaum C."/>
            <person name="Birren B."/>
        </authorList>
    </citation>
    <scope>NUCLEOTIDE SEQUENCE [LARGE SCALE GENOMIC DNA]</scope>
    <source>
        <strain evidence="2 3">OT 289</strain>
    </source>
</reference>